<proteinExistence type="predicted"/>
<dbReference type="AlphaFoldDB" id="A0A1L3NC53"/>
<accession>A0A1L3NC53</accession>
<protein>
    <submittedName>
        <fullName evidence="1">Uncharacterized protein</fullName>
    </submittedName>
</protein>
<evidence type="ECO:0000313" key="1">
    <source>
        <dbReference type="EMBL" id="APH13686.1"/>
    </source>
</evidence>
<dbReference type="EMBL" id="CP013243">
    <property type="protein sequence ID" value="APH13686.1"/>
    <property type="molecule type" value="Genomic_DNA"/>
</dbReference>
<reference evidence="1 2" key="1">
    <citation type="submission" date="2015-11" db="EMBL/GenBank/DDBJ databases">
        <authorList>
            <person name="Hill K.K."/>
            <person name="Shirey T.B."/>
            <person name="Raphael B."/>
            <person name="Daligault H.E."/>
            <person name="Davenport K.W."/>
            <person name="Bruce D.C."/>
            <person name="Foley B.T."/>
            <person name="Johnson S.L."/>
        </authorList>
    </citation>
    <scope>NUCLEOTIDE SEQUENCE [LARGE SCALE GENOMIC DNA]</scope>
    <source>
        <strain evidence="1 2">CDC_1632</strain>
    </source>
</reference>
<organism evidence="1 2">
    <name type="scientific">Clostridium sporogenes</name>
    <dbReference type="NCBI Taxonomy" id="1509"/>
    <lineage>
        <taxon>Bacteria</taxon>
        <taxon>Bacillati</taxon>
        <taxon>Bacillota</taxon>
        <taxon>Clostridia</taxon>
        <taxon>Eubacteriales</taxon>
        <taxon>Clostridiaceae</taxon>
        <taxon>Clostridium</taxon>
    </lineage>
</organism>
<evidence type="ECO:0000313" key="2">
    <source>
        <dbReference type="Proteomes" id="UP000182204"/>
    </source>
</evidence>
<name>A0A1L3NC53_CLOSG</name>
<gene>
    <name evidence="1" type="ORF">NPD5_3925</name>
</gene>
<dbReference type="Proteomes" id="UP000182204">
    <property type="component" value="Chromosome"/>
</dbReference>
<sequence>MANKSLITYLFRKDIAKILQNYLYVNKAFGKK</sequence>